<name>A0A7T2GLD4_9SPHN</name>
<evidence type="ECO:0000313" key="1">
    <source>
        <dbReference type="EMBL" id="QPQ55947.1"/>
    </source>
</evidence>
<accession>A0A7T2GLD4</accession>
<dbReference type="EMBL" id="CP065592">
    <property type="protein sequence ID" value="QPQ55947.1"/>
    <property type="molecule type" value="Genomic_DNA"/>
</dbReference>
<protein>
    <recommendedName>
        <fullName evidence="3">Lipoprotein</fullName>
    </recommendedName>
</protein>
<evidence type="ECO:0008006" key="3">
    <source>
        <dbReference type="Google" id="ProtNLM"/>
    </source>
</evidence>
<sequence length="168" mass="17241">MGRRPLLSVLLLLAGCGDGGEGASNADNPALTNEIEDLAVLETGEAEEKAPRPSFPLQPIAIDEVHAALDPGAGCDLTRGGDYLLVAALNGDAIVKVNGKIARLKGETRPGPTGGFFEGEGATVSIGRIAEEPGATLDETTSWPVEAAVRLKGGDKPVTVRASWRCGA</sequence>
<dbReference type="Proteomes" id="UP000594873">
    <property type="component" value="Chromosome"/>
</dbReference>
<organism evidence="1 2">
    <name type="scientific">Allosphingosinicella flava</name>
    <dbReference type="NCBI Taxonomy" id="2771430"/>
    <lineage>
        <taxon>Bacteria</taxon>
        <taxon>Pseudomonadati</taxon>
        <taxon>Pseudomonadota</taxon>
        <taxon>Alphaproteobacteria</taxon>
        <taxon>Sphingomonadales</taxon>
        <taxon>Sphingomonadaceae</taxon>
        <taxon>Allosphingosinicella</taxon>
    </lineage>
</organism>
<dbReference type="RefSeq" id="WP_200972807.1">
    <property type="nucleotide sequence ID" value="NZ_CP065592.1"/>
</dbReference>
<keyword evidence="2" id="KW-1185">Reference proteome</keyword>
<proteinExistence type="predicted"/>
<gene>
    <name evidence="1" type="ORF">IC614_05030</name>
</gene>
<evidence type="ECO:0000313" key="2">
    <source>
        <dbReference type="Proteomes" id="UP000594873"/>
    </source>
</evidence>
<reference evidence="1 2" key="1">
    <citation type="submission" date="2020-11" db="EMBL/GenBank/DDBJ databases">
        <title>Genome seq and assembly of Sphingosinicella sp.</title>
        <authorList>
            <person name="Chhetri G."/>
        </authorList>
    </citation>
    <scope>NUCLEOTIDE SEQUENCE [LARGE SCALE GENOMIC DNA]</scope>
    <source>
        <strain evidence="1 2">UDD2</strain>
    </source>
</reference>
<dbReference type="AlphaFoldDB" id="A0A7T2GLD4"/>
<dbReference type="PROSITE" id="PS51257">
    <property type="entry name" value="PROKAR_LIPOPROTEIN"/>
    <property type="match status" value="1"/>
</dbReference>
<dbReference type="KEGG" id="sflv:IC614_05030"/>